<feature type="compositionally biased region" description="Basic residues" evidence="3">
    <location>
        <begin position="248"/>
        <end position="260"/>
    </location>
</feature>
<dbReference type="RefSeq" id="XP_066711262.1">
    <property type="nucleotide sequence ID" value="XM_066862152.1"/>
</dbReference>
<dbReference type="PROSITE" id="PS50102">
    <property type="entry name" value="RRM"/>
    <property type="match status" value="1"/>
</dbReference>
<protein>
    <recommendedName>
        <fullName evidence="4">RRM domain-containing protein</fullName>
    </recommendedName>
</protein>
<feature type="region of interest" description="Disordered" evidence="3">
    <location>
        <begin position="1"/>
        <end position="97"/>
    </location>
</feature>
<dbReference type="InterPro" id="IPR012677">
    <property type="entry name" value="Nucleotide-bd_a/b_plait_sf"/>
</dbReference>
<feature type="compositionally biased region" description="Basic and acidic residues" evidence="3">
    <location>
        <begin position="36"/>
        <end position="50"/>
    </location>
</feature>
<proteinExistence type="predicted"/>
<dbReference type="EMBL" id="JAQQWL010000011">
    <property type="protein sequence ID" value="KAK8049013.1"/>
    <property type="molecule type" value="Genomic_DNA"/>
</dbReference>
<keyword evidence="1 2" id="KW-0694">RNA-binding</keyword>
<evidence type="ECO:0000256" key="3">
    <source>
        <dbReference type="SAM" id="MobiDB-lite"/>
    </source>
</evidence>
<dbReference type="GeneID" id="92095215"/>
<dbReference type="PANTHER" id="PTHR48025:SF1">
    <property type="entry name" value="RRM DOMAIN-CONTAINING PROTEIN"/>
    <property type="match status" value="1"/>
</dbReference>
<feature type="compositionally biased region" description="Basic and acidic residues" evidence="3">
    <location>
        <begin position="232"/>
        <end position="247"/>
    </location>
</feature>
<dbReference type="InterPro" id="IPR050502">
    <property type="entry name" value="Euk_RNA-bind_prot"/>
</dbReference>
<evidence type="ECO:0000259" key="4">
    <source>
        <dbReference type="PROSITE" id="PS50102"/>
    </source>
</evidence>
<feature type="region of interest" description="Disordered" evidence="3">
    <location>
        <begin position="222"/>
        <end position="300"/>
    </location>
</feature>
<dbReference type="SUPFAM" id="SSF54928">
    <property type="entry name" value="RNA-binding domain, RBD"/>
    <property type="match status" value="1"/>
</dbReference>
<evidence type="ECO:0000256" key="2">
    <source>
        <dbReference type="PROSITE-ProRule" id="PRU00176"/>
    </source>
</evidence>
<evidence type="ECO:0000313" key="6">
    <source>
        <dbReference type="Proteomes" id="UP001480595"/>
    </source>
</evidence>
<dbReference type="Pfam" id="PF00076">
    <property type="entry name" value="RRM_1"/>
    <property type="match status" value="1"/>
</dbReference>
<keyword evidence="6" id="KW-1185">Reference proteome</keyword>
<gene>
    <name evidence="5" type="ORF">PG994_010743</name>
</gene>
<sequence>MDDDPAEVGPPRPAKNSVAGRCHRSIPSGSTLVPDAGRDDQFHNKDHDAEPLPSTDSSNNPRINPATDVFVPGKDRDGLEGQQPQPPSHGGGRKHHCSTEYAIGENRRIYIGNLTFTLDRDKIAELLKEYDVYKPDCCCIYVPPPSLRKNPKTTHEHRNRGYCFVTYQDSDSAAVAMEKLDHIEWEGRKLVCRRCLPKGLTYSQHIAREKFIRLGGALGLAPQEGGPGVQEYDLHDDPDSPYEDNRARRPRHQRHRHHHQSSSSESADGKQLHERRESPGYHRSQPRRNQKKYDQPKKQPARQCYENYPYYYENPQFIPEPQPIPGPNMVIPGGYNQIPYQRIPPGIGYYVAPLNNFQWKAIADGDFVAVAAANGHDGGDGDFGGNYVDVYKPPSDSVKADGGTVELLNLAPVSGGYRNFQASVVKLLEGFKVTGVSQAIYQYSPNRPPFPLIQRSDGATVSFSYSSCCPEFDHDCPLFYCYVQLGSKEEAERASSELPKKQIIHGGEVRQLQVNKEWKLHGSD</sequence>
<feature type="domain" description="RRM" evidence="4">
    <location>
        <begin position="107"/>
        <end position="197"/>
    </location>
</feature>
<evidence type="ECO:0000256" key="1">
    <source>
        <dbReference type="ARBA" id="ARBA00022884"/>
    </source>
</evidence>
<accession>A0ABR1TR01</accession>
<dbReference type="Proteomes" id="UP001480595">
    <property type="component" value="Unassembled WGS sequence"/>
</dbReference>
<organism evidence="5 6">
    <name type="scientific">Apiospora phragmitis</name>
    <dbReference type="NCBI Taxonomy" id="2905665"/>
    <lineage>
        <taxon>Eukaryota</taxon>
        <taxon>Fungi</taxon>
        <taxon>Dikarya</taxon>
        <taxon>Ascomycota</taxon>
        <taxon>Pezizomycotina</taxon>
        <taxon>Sordariomycetes</taxon>
        <taxon>Xylariomycetidae</taxon>
        <taxon>Amphisphaeriales</taxon>
        <taxon>Apiosporaceae</taxon>
        <taxon>Apiospora</taxon>
    </lineage>
</organism>
<feature type="compositionally biased region" description="Basic and acidic residues" evidence="3">
    <location>
        <begin position="267"/>
        <end position="280"/>
    </location>
</feature>
<dbReference type="InterPro" id="IPR035979">
    <property type="entry name" value="RBD_domain_sf"/>
</dbReference>
<name>A0ABR1TR01_9PEZI</name>
<dbReference type="Gene3D" id="3.30.70.330">
    <property type="match status" value="1"/>
</dbReference>
<evidence type="ECO:0000313" key="5">
    <source>
        <dbReference type="EMBL" id="KAK8049013.1"/>
    </source>
</evidence>
<reference evidence="5 6" key="1">
    <citation type="submission" date="2023-01" db="EMBL/GenBank/DDBJ databases">
        <title>Analysis of 21 Apiospora genomes using comparative genomics revels a genus with tremendous synthesis potential of carbohydrate active enzymes and secondary metabolites.</title>
        <authorList>
            <person name="Sorensen T."/>
        </authorList>
    </citation>
    <scope>NUCLEOTIDE SEQUENCE [LARGE SCALE GENOMIC DNA]</scope>
    <source>
        <strain evidence="5 6">CBS 135458</strain>
    </source>
</reference>
<dbReference type="InterPro" id="IPR000504">
    <property type="entry name" value="RRM_dom"/>
</dbReference>
<dbReference type="CDD" id="cd00590">
    <property type="entry name" value="RRM_SF"/>
    <property type="match status" value="1"/>
</dbReference>
<comment type="caution">
    <text evidence="5">The sequence shown here is derived from an EMBL/GenBank/DDBJ whole genome shotgun (WGS) entry which is preliminary data.</text>
</comment>
<dbReference type="PANTHER" id="PTHR48025">
    <property type="entry name" value="OS02G0815200 PROTEIN"/>
    <property type="match status" value="1"/>
</dbReference>
<dbReference type="SMART" id="SM00360">
    <property type="entry name" value="RRM"/>
    <property type="match status" value="1"/>
</dbReference>